<feature type="transmembrane region" description="Helical" evidence="6">
    <location>
        <begin position="183"/>
        <end position="209"/>
    </location>
</feature>
<comment type="subcellular location">
    <subcellularLocation>
        <location evidence="1">Membrane</location>
        <topology evidence="1">Multi-pass membrane protein</topology>
    </subcellularLocation>
</comment>
<sequence>MAFNDMERNSKEEVEVNKIMEKFGKYQKLQYLYSCLPAVFITMNFINYVFVAGDLNYRCRIPECDEQVAVYKPTWWPNVTIDRCQKPALKEQTSQQCTNGSFSGTFEECTQWVYETNDTVIAALNLACQPWKSNLIGTIHNIGMLFSMVLSGWLSDRFGRKPTLIFCSVGSCIGHLKAFTTSYYIYVAIEMVEALVGGGSYSAAMILMLEIGGKKSRILSGVLFAYAIYLGETLFALIAMYVPYWKSLIRIIYTPPIFVFVLLFFIEESPRWQILNGQADKAKRTLVHISDFNGVNINRQKLVDMDEEGLRKEFKMENYEHKESYSDVFKSREIMKRVVISAFCKFTVGFVYYGLMVNSVYLPGNKYTNFMLASVMSYPGELVAMYSMNKVGRKLPLICGYITCGLLCAGSAWVPEDYTWLKIVLFLFGKLVISVCYTGVVTYTMELFPTSVRGSLLGICSLASSIGSMLAPLTPILNTISVVLPSMFFCGAAILSGALLTLTPETKDLPLMDTIEQVNIITQQDKKRRKGNNLKGENNYGFDKSVMT</sequence>
<dbReference type="InterPro" id="IPR005828">
    <property type="entry name" value="MFS_sugar_transport-like"/>
</dbReference>
<feature type="transmembrane region" description="Helical" evidence="6">
    <location>
        <begin position="221"/>
        <end position="242"/>
    </location>
</feature>
<evidence type="ECO:0000313" key="9">
    <source>
        <dbReference type="Proteomes" id="UP000837857"/>
    </source>
</evidence>
<evidence type="ECO:0000256" key="5">
    <source>
        <dbReference type="SAM" id="MobiDB-lite"/>
    </source>
</evidence>
<name>A0ABN8HYZ4_9NEOP</name>
<evidence type="ECO:0000256" key="2">
    <source>
        <dbReference type="ARBA" id="ARBA00022692"/>
    </source>
</evidence>
<evidence type="ECO:0000256" key="6">
    <source>
        <dbReference type="SAM" id="Phobius"/>
    </source>
</evidence>
<evidence type="ECO:0000259" key="7">
    <source>
        <dbReference type="PROSITE" id="PS50850"/>
    </source>
</evidence>
<reference evidence="8" key="1">
    <citation type="submission" date="2022-03" db="EMBL/GenBank/DDBJ databases">
        <authorList>
            <person name="Martin H S."/>
        </authorList>
    </citation>
    <scope>NUCLEOTIDE SEQUENCE</scope>
</reference>
<feature type="transmembrane region" description="Helical" evidence="6">
    <location>
        <begin position="420"/>
        <end position="444"/>
    </location>
</feature>
<evidence type="ECO:0000256" key="4">
    <source>
        <dbReference type="ARBA" id="ARBA00023136"/>
    </source>
</evidence>
<dbReference type="Gene3D" id="1.20.1250.20">
    <property type="entry name" value="MFS general substrate transporter like domains"/>
    <property type="match status" value="1"/>
</dbReference>
<protein>
    <recommendedName>
        <fullName evidence="7">Major facilitator superfamily (MFS) profile domain-containing protein</fullName>
    </recommendedName>
</protein>
<evidence type="ECO:0000256" key="3">
    <source>
        <dbReference type="ARBA" id="ARBA00022989"/>
    </source>
</evidence>
<accession>A0ABN8HYZ4</accession>
<evidence type="ECO:0000313" key="8">
    <source>
        <dbReference type="EMBL" id="CAH2044168.1"/>
    </source>
</evidence>
<feature type="transmembrane region" description="Helical" evidence="6">
    <location>
        <begin position="31"/>
        <end position="51"/>
    </location>
</feature>
<feature type="transmembrane region" description="Helical" evidence="6">
    <location>
        <begin position="248"/>
        <end position="266"/>
    </location>
</feature>
<feature type="transmembrane region" description="Helical" evidence="6">
    <location>
        <begin position="367"/>
        <end position="388"/>
    </location>
</feature>
<feature type="transmembrane region" description="Helical" evidence="6">
    <location>
        <begin position="483"/>
        <end position="502"/>
    </location>
</feature>
<feature type="non-terminal residue" evidence="8">
    <location>
        <position position="548"/>
    </location>
</feature>
<keyword evidence="9" id="KW-1185">Reference proteome</keyword>
<dbReference type="InterPro" id="IPR005829">
    <property type="entry name" value="Sugar_transporter_CS"/>
</dbReference>
<evidence type="ECO:0000256" key="1">
    <source>
        <dbReference type="ARBA" id="ARBA00004141"/>
    </source>
</evidence>
<proteinExistence type="predicted"/>
<keyword evidence="4 6" id="KW-0472">Membrane</keyword>
<organism evidence="8 9">
    <name type="scientific">Iphiclides podalirius</name>
    <name type="common">scarce swallowtail</name>
    <dbReference type="NCBI Taxonomy" id="110791"/>
    <lineage>
        <taxon>Eukaryota</taxon>
        <taxon>Metazoa</taxon>
        <taxon>Ecdysozoa</taxon>
        <taxon>Arthropoda</taxon>
        <taxon>Hexapoda</taxon>
        <taxon>Insecta</taxon>
        <taxon>Pterygota</taxon>
        <taxon>Neoptera</taxon>
        <taxon>Endopterygota</taxon>
        <taxon>Lepidoptera</taxon>
        <taxon>Glossata</taxon>
        <taxon>Ditrysia</taxon>
        <taxon>Papilionoidea</taxon>
        <taxon>Papilionidae</taxon>
        <taxon>Papilioninae</taxon>
        <taxon>Iphiclides</taxon>
    </lineage>
</organism>
<feature type="transmembrane region" description="Helical" evidence="6">
    <location>
        <begin position="395"/>
        <end position="414"/>
    </location>
</feature>
<dbReference type="Proteomes" id="UP000837857">
    <property type="component" value="Chromosome 15"/>
</dbReference>
<dbReference type="EMBL" id="OW152827">
    <property type="protein sequence ID" value="CAH2044168.1"/>
    <property type="molecule type" value="Genomic_DNA"/>
</dbReference>
<dbReference type="PROSITE" id="PS50850">
    <property type="entry name" value="MFS"/>
    <property type="match status" value="1"/>
</dbReference>
<feature type="region of interest" description="Disordered" evidence="5">
    <location>
        <begin position="529"/>
        <end position="548"/>
    </location>
</feature>
<dbReference type="PROSITE" id="PS00216">
    <property type="entry name" value="SUGAR_TRANSPORT_1"/>
    <property type="match status" value="1"/>
</dbReference>
<feature type="transmembrane region" description="Helical" evidence="6">
    <location>
        <begin position="338"/>
        <end position="355"/>
    </location>
</feature>
<keyword evidence="3 6" id="KW-1133">Transmembrane helix</keyword>
<feature type="transmembrane region" description="Helical" evidence="6">
    <location>
        <begin position="456"/>
        <end position="477"/>
    </location>
</feature>
<feature type="domain" description="Major facilitator superfamily (MFS) profile" evidence="7">
    <location>
        <begin position="93"/>
        <end position="509"/>
    </location>
</feature>
<gene>
    <name evidence="8" type="ORF">IPOD504_LOCUS4612</name>
</gene>
<dbReference type="InterPro" id="IPR036259">
    <property type="entry name" value="MFS_trans_sf"/>
</dbReference>
<dbReference type="PANTHER" id="PTHR24064">
    <property type="entry name" value="SOLUTE CARRIER FAMILY 22 MEMBER"/>
    <property type="match status" value="1"/>
</dbReference>
<dbReference type="Pfam" id="PF00083">
    <property type="entry name" value="Sugar_tr"/>
    <property type="match status" value="1"/>
</dbReference>
<dbReference type="InterPro" id="IPR020846">
    <property type="entry name" value="MFS_dom"/>
</dbReference>
<dbReference type="SUPFAM" id="SSF103473">
    <property type="entry name" value="MFS general substrate transporter"/>
    <property type="match status" value="1"/>
</dbReference>
<keyword evidence="2 6" id="KW-0812">Transmembrane</keyword>